<sequence>MAAKSKAKTILVKLVSTAQTGYFYTTTRPRLGEKLVRMKYDPKGESWTAFRPQDWPWAAHWDRGLRAPMLFGVSFSTAYARVHTLRYIRPEHPWKASRTRISDKILFHFHGCTESVTIKHASPHKHCLASAFESNEAEIAAWLEPAPEQSEIYGEPEPSPHVKLWCRGCHGGTSSLATAVHWAHFLPSTSRHSLPGRRLGLDSGQGSSSKWHGTDVALVIRPRASIPARACDNDVHNIVGLDLSGVINFPRTPKRIPAVVAVSVARATTMQLSGTAHGGLSTVDILTLGHRARIHIPSWCCQ</sequence>
<accession>L8WV55</accession>
<dbReference type="OrthoDB" id="275534at2759"/>
<dbReference type="GO" id="GO:0006412">
    <property type="term" value="P:translation"/>
    <property type="evidence" value="ECO:0007669"/>
    <property type="project" value="InterPro"/>
</dbReference>
<dbReference type="STRING" id="983506.L8WV55"/>
<dbReference type="PANTHER" id="PTHR47037:SF1">
    <property type="entry name" value="LARGE RIBOSOMAL SUBUNIT PROTEIN BL33M"/>
    <property type="match status" value="1"/>
</dbReference>
<keyword evidence="4" id="KW-0496">Mitochondrion</keyword>
<dbReference type="GO" id="GO:0003735">
    <property type="term" value="F:structural constituent of ribosome"/>
    <property type="evidence" value="ECO:0007669"/>
    <property type="project" value="InterPro"/>
</dbReference>
<organism evidence="7 8">
    <name type="scientific">Thanatephorus cucumeris (strain AG1-IA)</name>
    <name type="common">Rice sheath blight fungus</name>
    <name type="synonym">Rhizoctonia solani</name>
    <dbReference type="NCBI Taxonomy" id="983506"/>
    <lineage>
        <taxon>Eukaryota</taxon>
        <taxon>Fungi</taxon>
        <taxon>Dikarya</taxon>
        <taxon>Basidiomycota</taxon>
        <taxon>Agaricomycotina</taxon>
        <taxon>Agaricomycetes</taxon>
        <taxon>Cantharellales</taxon>
        <taxon>Ceratobasidiaceae</taxon>
        <taxon>Rhizoctonia</taxon>
        <taxon>Rhizoctonia solani AG-1</taxon>
    </lineage>
</organism>
<evidence type="ECO:0000313" key="8">
    <source>
        <dbReference type="Proteomes" id="UP000011668"/>
    </source>
</evidence>
<evidence type="ECO:0000256" key="1">
    <source>
        <dbReference type="ARBA" id="ARBA00004173"/>
    </source>
</evidence>
<reference evidence="7 8" key="1">
    <citation type="journal article" date="2013" name="Nat. Commun.">
        <title>The evolution and pathogenic mechanisms of the rice sheath blight pathogen.</title>
        <authorList>
            <person name="Zheng A."/>
            <person name="Lin R."/>
            <person name="Xu L."/>
            <person name="Qin P."/>
            <person name="Tang C."/>
            <person name="Ai P."/>
            <person name="Zhang D."/>
            <person name="Liu Y."/>
            <person name="Sun Z."/>
            <person name="Feng H."/>
            <person name="Wang Y."/>
            <person name="Chen Y."/>
            <person name="Liang X."/>
            <person name="Fu R."/>
            <person name="Li Q."/>
            <person name="Zhang J."/>
            <person name="Yu X."/>
            <person name="Xie Z."/>
            <person name="Ding L."/>
            <person name="Guan P."/>
            <person name="Tang J."/>
            <person name="Liang Y."/>
            <person name="Wang S."/>
            <person name="Deng Q."/>
            <person name="Li S."/>
            <person name="Zhu J."/>
            <person name="Wang L."/>
            <person name="Liu H."/>
            <person name="Li P."/>
        </authorList>
    </citation>
    <scope>NUCLEOTIDE SEQUENCE [LARGE SCALE GENOMIC DNA]</scope>
    <source>
        <strain evidence="8">AG-1 IA</strain>
    </source>
</reference>
<comment type="subcellular location">
    <subcellularLocation>
        <location evidence="1">Mitochondrion</location>
    </subcellularLocation>
</comment>
<comment type="caution">
    <text evidence="7">The sequence shown here is derived from an EMBL/GenBank/DDBJ whole genome shotgun (WGS) entry which is preliminary data.</text>
</comment>
<name>L8WV55_THACA</name>
<dbReference type="InterPro" id="IPR052008">
    <property type="entry name" value="Mitoribosomal_protein_bL33"/>
</dbReference>
<proteinExistence type="inferred from homology"/>
<dbReference type="InterPro" id="IPR011332">
    <property type="entry name" value="Ribosomal_zn-bd"/>
</dbReference>
<keyword evidence="5" id="KW-0687">Ribonucleoprotein</keyword>
<dbReference type="HOGENOM" id="CLU_921905_0_0_1"/>
<dbReference type="GO" id="GO:0005739">
    <property type="term" value="C:mitochondrion"/>
    <property type="evidence" value="ECO:0007669"/>
    <property type="project" value="UniProtKB-SubCell"/>
</dbReference>
<evidence type="ECO:0000256" key="6">
    <source>
        <dbReference type="ARBA" id="ARBA00035275"/>
    </source>
</evidence>
<evidence type="ECO:0000256" key="4">
    <source>
        <dbReference type="ARBA" id="ARBA00023128"/>
    </source>
</evidence>
<dbReference type="InterPro" id="IPR038584">
    <property type="entry name" value="Ribosomal_bL33_sf"/>
</dbReference>
<dbReference type="SUPFAM" id="SSF57829">
    <property type="entry name" value="Zn-binding ribosomal proteins"/>
    <property type="match status" value="1"/>
</dbReference>
<dbReference type="EMBL" id="AFRT01001483">
    <property type="protein sequence ID" value="ELU40219.1"/>
    <property type="molecule type" value="Genomic_DNA"/>
</dbReference>
<dbReference type="Gene3D" id="2.20.28.120">
    <property type="entry name" value="Ribosomal protein L33"/>
    <property type="match status" value="1"/>
</dbReference>
<dbReference type="AlphaFoldDB" id="L8WV55"/>
<evidence type="ECO:0000256" key="2">
    <source>
        <dbReference type="ARBA" id="ARBA00007596"/>
    </source>
</evidence>
<evidence type="ECO:0000256" key="5">
    <source>
        <dbReference type="ARBA" id="ARBA00023274"/>
    </source>
</evidence>
<protein>
    <recommendedName>
        <fullName evidence="6">Large ribosomal subunit protein bL33m</fullName>
    </recommendedName>
</protein>
<gene>
    <name evidence="7" type="ORF">AG1IA_05766</name>
</gene>
<evidence type="ECO:0000313" key="7">
    <source>
        <dbReference type="EMBL" id="ELU40219.1"/>
    </source>
</evidence>
<keyword evidence="8" id="KW-1185">Reference proteome</keyword>
<keyword evidence="3" id="KW-0689">Ribosomal protein</keyword>
<dbReference type="NCBIfam" id="TIGR01023">
    <property type="entry name" value="rpmG_bact"/>
    <property type="match status" value="1"/>
</dbReference>
<dbReference type="InterPro" id="IPR001705">
    <property type="entry name" value="Ribosomal_bL33"/>
</dbReference>
<comment type="similarity">
    <text evidence="2">Belongs to the bacterial ribosomal protein bL33 family.</text>
</comment>
<dbReference type="Proteomes" id="UP000011668">
    <property type="component" value="Unassembled WGS sequence"/>
</dbReference>
<dbReference type="GO" id="GO:1990904">
    <property type="term" value="C:ribonucleoprotein complex"/>
    <property type="evidence" value="ECO:0007669"/>
    <property type="project" value="UniProtKB-KW"/>
</dbReference>
<dbReference type="PANTHER" id="PTHR47037">
    <property type="entry name" value="39S RIBOSOMAL PROTEIN L33, MITOCHONDRIAL"/>
    <property type="match status" value="1"/>
</dbReference>
<dbReference type="GO" id="GO:0005840">
    <property type="term" value="C:ribosome"/>
    <property type="evidence" value="ECO:0007669"/>
    <property type="project" value="UniProtKB-KW"/>
</dbReference>
<evidence type="ECO:0000256" key="3">
    <source>
        <dbReference type="ARBA" id="ARBA00022980"/>
    </source>
</evidence>